<dbReference type="PROSITE" id="PS50089">
    <property type="entry name" value="ZF_RING_2"/>
    <property type="match status" value="1"/>
</dbReference>
<dbReference type="Gene3D" id="3.30.40.10">
    <property type="entry name" value="Zinc/RING finger domain, C3HC4 (zinc finger)"/>
    <property type="match status" value="1"/>
</dbReference>
<dbReference type="PANTHER" id="PTHR22937:SF204">
    <property type="entry name" value="RING-TYPE E3 UBIQUITIN TRANSFERASE"/>
    <property type="match status" value="1"/>
</dbReference>
<evidence type="ECO:0000256" key="2">
    <source>
        <dbReference type="ARBA" id="ARBA00012483"/>
    </source>
</evidence>
<dbReference type="GO" id="GO:0008270">
    <property type="term" value="F:zinc ion binding"/>
    <property type="evidence" value="ECO:0007669"/>
    <property type="project" value="UniProtKB-KW"/>
</dbReference>
<evidence type="ECO:0000256" key="5">
    <source>
        <dbReference type="ARBA" id="ARBA00022771"/>
    </source>
</evidence>
<feature type="domain" description="RING-type" evidence="10">
    <location>
        <begin position="339"/>
        <end position="380"/>
    </location>
</feature>
<dbReference type="InterPro" id="IPR013083">
    <property type="entry name" value="Znf_RING/FYVE/PHD"/>
</dbReference>
<evidence type="ECO:0000256" key="8">
    <source>
        <dbReference type="PROSITE-ProRule" id="PRU00175"/>
    </source>
</evidence>
<feature type="compositionally biased region" description="Polar residues" evidence="9">
    <location>
        <begin position="125"/>
        <end position="136"/>
    </location>
</feature>
<protein>
    <recommendedName>
        <fullName evidence="2">RING-type E3 ubiquitin transferase</fullName>
        <ecNumber evidence="2">2.3.2.27</ecNumber>
    </recommendedName>
</protein>
<keyword evidence="6" id="KW-0833">Ubl conjugation pathway</keyword>
<dbReference type="InterPro" id="IPR045191">
    <property type="entry name" value="MBR1/2-like"/>
</dbReference>
<organism evidence="11 12">
    <name type="scientific">Artemisia annua</name>
    <name type="common">Sweet wormwood</name>
    <dbReference type="NCBI Taxonomy" id="35608"/>
    <lineage>
        <taxon>Eukaryota</taxon>
        <taxon>Viridiplantae</taxon>
        <taxon>Streptophyta</taxon>
        <taxon>Embryophyta</taxon>
        <taxon>Tracheophyta</taxon>
        <taxon>Spermatophyta</taxon>
        <taxon>Magnoliopsida</taxon>
        <taxon>eudicotyledons</taxon>
        <taxon>Gunneridae</taxon>
        <taxon>Pentapetalae</taxon>
        <taxon>asterids</taxon>
        <taxon>campanulids</taxon>
        <taxon>Asterales</taxon>
        <taxon>Asteraceae</taxon>
        <taxon>Asteroideae</taxon>
        <taxon>Anthemideae</taxon>
        <taxon>Artemisiinae</taxon>
        <taxon>Artemisia</taxon>
    </lineage>
</organism>
<evidence type="ECO:0000256" key="7">
    <source>
        <dbReference type="ARBA" id="ARBA00022833"/>
    </source>
</evidence>
<keyword evidence="4" id="KW-0479">Metal-binding</keyword>
<feature type="compositionally biased region" description="Basic and acidic residues" evidence="9">
    <location>
        <begin position="105"/>
        <end position="121"/>
    </location>
</feature>
<keyword evidence="12" id="KW-1185">Reference proteome</keyword>
<keyword evidence="5 8" id="KW-0863">Zinc-finger</keyword>
<dbReference type="OrthoDB" id="8062037at2759"/>
<dbReference type="Proteomes" id="UP000245207">
    <property type="component" value="Unassembled WGS sequence"/>
</dbReference>
<evidence type="ECO:0000313" key="11">
    <source>
        <dbReference type="EMBL" id="PWA98645.1"/>
    </source>
</evidence>
<dbReference type="GO" id="GO:0061630">
    <property type="term" value="F:ubiquitin protein ligase activity"/>
    <property type="evidence" value="ECO:0007669"/>
    <property type="project" value="UniProtKB-EC"/>
</dbReference>
<comment type="catalytic activity">
    <reaction evidence="1">
        <text>S-ubiquitinyl-[E2 ubiquitin-conjugating enzyme]-L-cysteine + [acceptor protein]-L-lysine = [E2 ubiquitin-conjugating enzyme]-L-cysteine + N(6)-ubiquitinyl-[acceptor protein]-L-lysine.</text>
        <dbReference type="EC" id="2.3.2.27"/>
    </reaction>
</comment>
<evidence type="ECO:0000256" key="4">
    <source>
        <dbReference type="ARBA" id="ARBA00022723"/>
    </source>
</evidence>
<keyword evidence="7" id="KW-0862">Zinc</keyword>
<evidence type="ECO:0000256" key="3">
    <source>
        <dbReference type="ARBA" id="ARBA00022679"/>
    </source>
</evidence>
<sequence>MDLFSSKRDGGWIATLRKGPSLATRDISGSRDEAPQLCTRIGCSGRLHHTRISSSESPKSVRPSSRSSSTKETVTNAKKPTQESRKKLSSKIETNSTSSSSVSGESERKLKSKSRNDESKKSVLKTGNTKVRTVSGQRPGLANQDSQIGSLDSGRRTIAAKKRSTGGETSSPARGKRISGPSSDTRSSSSGPRHARILTQNADSSSVRTRRPVNVHGNNPSPVQSTRVTPDNVDAIANVLLALERIDQDEGLTFEQIMLLEGNSFLGGLNLYDRHRDMRLDIDNMSYEELLALEDEIGIVSTALSEEELSKCVRMSVYKPLHTKEPRMSNDWCMDNTKCSICQEEFIAGDEIGRVGCDHGYHAECIDQWLRLKNWCPVCKVSAKLSESS</sequence>
<proteinExistence type="predicted"/>
<keyword evidence="3" id="KW-0808">Transferase</keyword>
<feature type="region of interest" description="Disordered" evidence="9">
    <location>
        <begin position="48"/>
        <end position="228"/>
    </location>
</feature>
<reference evidence="11 12" key="1">
    <citation type="journal article" date="2018" name="Mol. Plant">
        <title>The genome of Artemisia annua provides insight into the evolution of Asteraceae family and artemisinin biosynthesis.</title>
        <authorList>
            <person name="Shen Q."/>
            <person name="Zhang L."/>
            <person name="Liao Z."/>
            <person name="Wang S."/>
            <person name="Yan T."/>
            <person name="Shi P."/>
            <person name="Liu M."/>
            <person name="Fu X."/>
            <person name="Pan Q."/>
            <person name="Wang Y."/>
            <person name="Lv Z."/>
            <person name="Lu X."/>
            <person name="Zhang F."/>
            <person name="Jiang W."/>
            <person name="Ma Y."/>
            <person name="Chen M."/>
            <person name="Hao X."/>
            <person name="Li L."/>
            <person name="Tang Y."/>
            <person name="Lv G."/>
            <person name="Zhou Y."/>
            <person name="Sun X."/>
            <person name="Brodelius P.E."/>
            <person name="Rose J.K.C."/>
            <person name="Tang K."/>
        </authorList>
    </citation>
    <scope>NUCLEOTIDE SEQUENCE [LARGE SCALE GENOMIC DNA]</scope>
    <source>
        <strain evidence="12">cv. Huhao1</strain>
        <tissue evidence="11">Leaf</tissue>
    </source>
</reference>
<gene>
    <name evidence="11" type="ORF">CTI12_AA001320</name>
</gene>
<feature type="compositionally biased region" description="Low complexity" evidence="9">
    <location>
        <begin position="179"/>
        <end position="192"/>
    </location>
</feature>
<feature type="compositionally biased region" description="Polar residues" evidence="9">
    <location>
        <begin position="216"/>
        <end position="228"/>
    </location>
</feature>
<evidence type="ECO:0000256" key="1">
    <source>
        <dbReference type="ARBA" id="ARBA00000900"/>
    </source>
</evidence>
<name>A0A2U1QKY5_ARTAN</name>
<feature type="compositionally biased region" description="Polar residues" evidence="9">
    <location>
        <begin position="198"/>
        <end position="207"/>
    </location>
</feature>
<evidence type="ECO:0000256" key="6">
    <source>
        <dbReference type="ARBA" id="ARBA00022786"/>
    </source>
</evidence>
<feature type="compositionally biased region" description="Low complexity" evidence="9">
    <location>
        <begin position="53"/>
        <end position="74"/>
    </location>
</feature>
<evidence type="ECO:0000256" key="9">
    <source>
        <dbReference type="SAM" id="MobiDB-lite"/>
    </source>
</evidence>
<comment type="caution">
    <text evidence="11">The sequence shown here is derived from an EMBL/GenBank/DDBJ whole genome shotgun (WGS) entry which is preliminary data.</text>
</comment>
<evidence type="ECO:0000259" key="10">
    <source>
        <dbReference type="PROSITE" id="PS50089"/>
    </source>
</evidence>
<dbReference type="SUPFAM" id="SSF57850">
    <property type="entry name" value="RING/U-box"/>
    <property type="match status" value="1"/>
</dbReference>
<dbReference type="AlphaFoldDB" id="A0A2U1QKY5"/>
<dbReference type="InterPro" id="IPR001841">
    <property type="entry name" value="Znf_RING"/>
</dbReference>
<dbReference type="EC" id="2.3.2.27" evidence="2"/>
<accession>A0A2U1QKY5</accession>
<feature type="compositionally biased region" description="Low complexity" evidence="9">
    <location>
        <begin position="91"/>
        <end position="104"/>
    </location>
</feature>
<evidence type="ECO:0000313" key="12">
    <source>
        <dbReference type="Proteomes" id="UP000245207"/>
    </source>
</evidence>
<dbReference type="Pfam" id="PF13639">
    <property type="entry name" value="zf-RING_2"/>
    <property type="match status" value="1"/>
</dbReference>
<dbReference type="EMBL" id="PKPP01000056">
    <property type="protein sequence ID" value="PWA98645.1"/>
    <property type="molecule type" value="Genomic_DNA"/>
</dbReference>
<dbReference type="SMART" id="SM00184">
    <property type="entry name" value="RING"/>
    <property type="match status" value="1"/>
</dbReference>
<dbReference type="PANTHER" id="PTHR22937">
    <property type="entry name" value="E3 UBIQUITIN-PROTEIN LIGASE RNF165"/>
    <property type="match status" value="1"/>
</dbReference>